<dbReference type="AlphaFoldDB" id="A0A5D6VE13"/>
<comment type="caution">
    <text evidence="3">The sequence shown here is derived from an EMBL/GenBank/DDBJ whole genome shotgun (WGS) entry which is preliminary data.</text>
</comment>
<name>A0A5D6VE13_9BACT</name>
<feature type="domain" description="Malonyl-CoA:ACP transacylase (MAT)" evidence="2">
    <location>
        <begin position="46"/>
        <end position="337"/>
    </location>
</feature>
<dbReference type="GO" id="GO:0004497">
    <property type="term" value="F:monooxygenase activity"/>
    <property type="evidence" value="ECO:0007669"/>
    <property type="project" value="InterPro"/>
</dbReference>
<dbReference type="PANTHER" id="PTHR46696:SF6">
    <property type="entry name" value="P450, PUTATIVE (EUROFUNG)-RELATED"/>
    <property type="match status" value="1"/>
</dbReference>
<reference evidence="3 4" key="1">
    <citation type="submission" date="2019-08" db="EMBL/GenBank/DDBJ databases">
        <authorList>
            <person name="Seo M.-J."/>
        </authorList>
    </citation>
    <scope>NUCLEOTIDE SEQUENCE [LARGE SCALE GENOMIC DNA]</scope>
    <source>
        <strain evidence="3 4">KIGAM108</strain>
    </source>
</reference>
<gene>
    <name evidence="3" type="ORF">FY528_00920</name>
</gene>
<dbReference type="RefSeq" id="WP_149069105.1">
    <property type="nucleotide sequence ID" value="NZ_VTHL01000001.1"/>
</dbReference>
<dbReference type="GO" id="GO:0005506">
    <property type="term" value="F:iron ion binding"/>
    <property type="evidence" value="ECO:0007669"/>
    <property type="project" value="InterPro"/>
</dbReference>
<keyword evidence="4" id="KW-1185">Reference proteome</keyword>
<dbReference type="SMART" id="SM00827">
    <property type="entry name" value="PKS_AT"/>
    <property type="match status" value="1"/>
</dbReference>
<dbReference type="PRINTS" id="PR00359">
    <property type="entry name" value="BP450"/>
</dbReference>
<accession>A0A5D6VE13</accession>
<evidence type="ECO:0000256" key="1">
    <source>
        <dbReference type="ARBA" id="ARBA00010617"/>
    </source>
</evidence>
<dbReference type="Pfam" id="PF00698">
    <property type="entry name" value="Acyl_transf_1"/>
    <property type="match status" value="1"/>
</dbReference>
<dbReference type="InterPro" id="IPR002397">
    <property type="entry name" value="Cyt_P450_B"/>
</dbReference>
<proteinExistence type="inferred from homology"/>
<dbReference type="Gene3D" id="3.40.366.10">
    <property type="entry name" value="Malonyl-Coenzyme A Acyl Carrier Protein, domain 2"/>
    <property type="match status" value="1"/>
</dbReference>
<evidence type="ECO:0000259" key="2">
    <source>
        <dbReference type="SMART" id="SM00827"/>
    </source>
</evidence>
<dbReference type="GO" id="GO:0016740">
    <property type="term" value="F:transferase activity"/>
    <property type="evidence" value="ECO:0007669"/>
    <property type="project" value="InterPro"/>
</dbReference>
<dbReference type="InterPro" id="IPR001128">
    <property type="entry name" value="Cyt_P450"/>
</dbReference>
<dbReference type="Pfam" id="PF00067">
    <property type="entry name" value="p450"/>
    <property type="match status" value="1"/>
</dbReference>
<dbReference type="SUPFAM" id="SSF48264">
    <property type="entry name" value="Cytochrome P450"/>
    <property type="match status" value="1"/>
</dbReference>
<sequence length="740" mass="81828">MALPRFAHLAYQALRQPRKAATRVASWFEAPPETSLFLFAGRYENWPGMGKELYAQEPVFRATIQEIDEYHREFANETILAGFEKVPLEPNALPEHEIVYHILASQLGLCALLRSKGIVPTATLGQSQGEVAAVYAAGGLSLKDAVRINCALTQVNKTGPPTYIPLLILLGMAAAAPVLAACPVPLLPIYESGPEKIMALCHQNDKEAALRYLRTQGVQAQVMPGSPTWPYHTPLIAPHQAKMWEHLQHIRPEPLRVDFYCAFREILIPRGTVLPASYWYDMLASPTYSHTQLQVTSAAGFSNWVYVGHSFLKSQLTKTLRRLPQPPRLIESMQQGQPEAAMVQQACRQLRRTGLGGAPISFTPQVYAEQLDLGSTHYLTDPSPVLAYLRRAAPLYFLPNYNAWLVLDYSLVDTILKEPHQFSSQVHAQFEAALLGADPPYHGLMRKQMQGFFTPAALQDLTGYAVQWTRQHLAALEQEPSFDFVTSLAMPLAQAVANQLLGLPAAVIASLQEEQAGYVYQLSYIDRVAQVLTQWLQNHPAVGQPGVTAHLLRQLAEGTLTTEAVVKLLRLLWLASIATTSAMLSSAMRQLLMHPALAAELRASAELLPRFIEECLRLDPPEMLLHRVTTEAVELGGQRLPAGTVVLLSLCSANRAPEVFDRPDELDMQRPAQRHLAFGGGAHHCIGAFLTRRLVQQVLVEVLLPHPRLRAAAPLEPAQYFPSDHFRALATLPVSCTAPV</sequence>
<dbReference type="GO" id="GO:0016705">
    <property type="term" value="F:oxidoreductase activity, acting on paired donors, with incorporation or reduction of molecular oxygen"/>
    <property type="evidence" value="ECO:0007669"/>
    <property type="project" value="InterPro"/>
</dbReference>
<dbReference type="Gene3D" id="1.10.630.10">
    <property type="entry name" value="Cytochrome P450"/>
    <property type="match status" value="1"/>
</dbReference>
<dbReference type="EMBL" id="VTHL01000001">
    <property type="protein sequence ID" value="TYZ14321.1"/>
    <property type="molecule type" value="Genomic_DNA"/>
</dbReference>
<dbReference type="PANTHER" id="PTHR46696">
    <property type="entry name" value="P450, PUTATIVE (EUROFUNG)-RELATED"/>
    <property type="match status" value="1"/>
</dbReference>
<dbReference type="SUPFAM" id="SSF52151">
    <property type="entry name" value="FabD/lysophospholipase-like"/>
    <property type="match status" value="1"/>
</dbReference>
<evidence type="ECO:0000313" key="3">
    <source>
        <dbReference type="EMBL" id="TYZ14321.1"/>
    </source>
</evidence>
<dbReference type="InterPro" id="IPR001227">
    <property type="entry name" value="Ac_transferase_dom_sf"/>
</dbReference>
<evidence type="ECO:0000313" key="4">
    <source>
        <dbReference type="Proteomes" id="UP000322791"/>
    </source>
</evidence>
<dbReference type="InterPro" id="IPR017972">
    <property type="entry name" value="Cyt_P450_CS"/>
</dbReference>
<dbReference type="Proteomes" id="UP000322791">
    <property type="component" value="Unassembled WGS sequence"/>
</dbReference>
<dbReference type="GO" id="GO:0020037">
    <property type="term" value="F:heme binding"/>
    <property type="evidence" value="ECO:0007669"/>
    <property type="project" value="InterPro"/>
</dbReference>
<dbReference type="Gene3D" id="3.30.70.250">
    <property type="entry name" value="Malonyl-CoA ACP transacylase, ACP-binding"/>
    <property type="match status" value="1"/>
</dbReference>
<comment type="similarity">
    <text evidence="1">Belongs to the cytochrome P450 family.</text>
</comment>
<protein>
    <submittedName>
        <fullName evidence="3">Cytochrome P450</fullName>
    </submittedName>
</protein>
<dbReference type="InterPro" id="IPR014043">
    <property type="entry name" value="Acyl_transferase_dom"/>
</dbReference>
<dbReference type="PROSITE" id="PS00086">
    <property type="entry name" value="CYTOCHROME_P450"/>
    <property type="match status" value="1"/>
</dbReference>
<dbReference type="InterPro" id="IPR016035">
    <property type="entry name" value="Acyl_Trfase/lysoPLipase"/>
</dbReference>
<organism evidence="3 4">
    <name type="scientific">Hymenobacter lutimineralis</name>
    <dbReference type="NCBI Taxonomy" id="2606448"/>
    <lineage>
        <taxon>Bacteria</taxon>
        <taxon>Pseudomonadati</taxon>
        <taxon>Bacteroidota</taxon>
        <taxon>Cytophagia</taxon>
        <taxon>Cytophagales</taxon>
        <taxon>Hymenobacteraceae</taxon>
        <taxon>Hymenobacter</taxon>
    </lineage>
</organism>
<dbReference type="InterPro" id="IPR036396">
    <property type="entry name" value="Cyt_P450_sf"/>
</dbReference>